<dbReference type="InterPro" id="IPR009100">
    <property type="entry name" value="AcylCoA_DH/oxidase_NM_dom_sf"/>
</dbReference>
<dbReference type="InterPro" id="IPR050741">
    <property type="entry name" value="Acyl-CoA_dehydrogenase"/>
</dbReference>
<protein>
    <submittedName>
        <fullName evidence="8">Alkylation response protein AidB-like acyl-CoA dehydrogenase</fullName>
    </submittedName>
</protein>
<dbReference type="SUPFAM" id="SSF56645">
    <property type="entry name" value="Acyl-CoA dehydrogenase NM domain-like"/>
    <property type="match status" value="1"/>
</dbReference>
<comment type="similarity">
    <text evidence="2">Belongs to the acyl-CoA dehydrogenase family.</text>
</comment>
<feature type="domain" description="Acyl-CoA dehydrogenase/oxidase C-terminal" evidence="6">
    <location>
        <begin position="242"/>
        <end position="343"/>
    </location>
</feature>
<keyword evidence="5" id="KW-0560">Oxidoreductase</keyword>
<dbReference type="Proteomes" id="UP000758856">
    <property type="component" value="Unassembled WGS sequence"/>
</dbReference>
<organism evidence="7 10">
    <name type="scientific">Methylopila capsulata</name>
    <dbReference type="NCBI Taxonomy" id="61654"/>
    <lineage>
        <taxon>Bacteria</taxon>
        <taxon>Pseudomonadati</taxon>
        <taxon>Pseudomonadota</taxon>
        <taxon>Alphaproteobacteria</taxon>
        <taxon>Hyphomicrobiales</taxon>
        <taxon>Methylopilaceae</taxon>
        <taxon>Methylopila</taxon>
    </lineage>
</organism>
<sequence length="368" mass="39731">MTNLPATALRFALLDGALAELGAAYDAKGVYPADSVALLVRCRMHQTFAPPAAGGEVFRSAQEENRALFDCLRMVGRADLSLGRIFEGHVNALKLFAWYGSERQHKRLARDLAAGRLFGVWATEPTPGVALAKDPFGWRLDGAKRFATGAGSLDYAIVTARPDEGPRRLVIVAANIAERADLSAWTMRGMRATASGSYDVTGVRPADDDLLGEPGVYDIEPRFTAGAWRFLAVQLGGVEALLAETRAALGEAARADPLQRAKFGEAVAATRGAGLWVREAADRAAADHPDAKPFVQMTRGVVERAALDVMELSARLVGTRSAVEGTRIDKIIRDLSLYLRQAGPDHARDEAAKAWLDHDVWGEGDELW</sequence>
<evidence type="ECO:0000313" key="9">
    <source>
        <dbReference type="Proteomes" id="UP000758856"/>
    </source>
</evidence>
<evidence type="ECO:0000256" key="2">
    <source>
        <dbReference type="ARBA" id="ARBA00009347"/>
    </source>
</evidence>
<dbReference type="RefSeq" id="WP_204949941.1">
    <property type="nucleotide sequence ID" value="NZ_BSFF01000001.1"/>
</dbReference>
<comment type="cofactor">
    <cofactor evidence="1">
        <name>FAD</name>
        <dbReference type="ChEBI" id="CHEBI:57692"/>
    </cofactor>
</comment>
<reference evidence="7" key="1">
    <citation type="journal article" date="2014" name="Int. J. Syst. Evol. Microbiol.">
        <title>Complete genome sequence of Corynebacterium casei LMG S-19264T (=DSM 44701T), isolated from a smear-ripened cheese.</title>
        <authorList>
            <consortium name="US DOE Joint Genome Institute (JGI-PGF)"/>
            <person name="Walter F."/>
            <person name="Albersmeier A."/>
            <person name="Kalinowski J."/>
            <person name="Ruckert C."/>
        </authorList>
    </citation>
    <scope>NUCLEOTIDE SEQUENCE</scope>
    <source>
        <strain evidence="7">VKM B-1606</strain>
    </source>
</reference>
<keyword evidence="3" id="KW-0285">Flavoprotein</keyword>
<dbReference type="InterPro" id="IPR036250">
    <property type="entry name" value="AcylCo_DH-like_C"/>
</dbReference>
<keyword evidence="9" id="KW-1185">Reference proteome</keyword>
<name>A0A9W6IS53_9HYPH</name>
<evidence type="ECO:0000256" key="5">
    <source>
        <dbReference type="ARBA" id="ARBA00023002"/>
    </source>
</evidence>
<dbReference type="PANTHER" id="PTHR48083:SF37">
    <property type="entry name" value="DEHYDROGENASE, PUTATIVE-RELATED"/>
    <property type="match status" value="1"/>
</dbReference>
<dbReference type="SUPFAM" id="SSF47203">
    <property type="entry name" value="Acyl-CoA dehydrogenase C-terminal domain-like"/>
    <property type="match status" value="1"/>
</dbReference>
<dbReference type="Proteomes" id="UP001143400">
    <property type="component" value="Unassembled WGS sequence"/>
</dbReference>
<dbReference type="Pfam" id="PF00441">
    <property type="entry name" value="Acyl-CoA_dh_1"/>
    <property type="match status" value="1"/>
</dbReference>
<dbReference type="InterPro" id="IPR046373">
    <property type="entry name" value="Acyl-CoA_Oxase/DH_mid-dom_sf"/>
</dbReference>
<evidence type="ECO:0000256" key="3">
    <source>
        <dbReference type="ARBA" id="ARBA00022630"/>
    </source>
</evidence>
<keyword evidence="4" id="KW-0274">FAD</keyword>
<dbReference type="GO" id="GO:0003995">
    <property type="term" value="F:acyl-CoA dehydrogenase activity"/>
    <property type="evidence" value="ECO:0007669"/>
    <property type="project" value="TreeGrafter"/>
</dbReference>
<dbReference type="Gene3D" id="2.40.110.10">
    <property type="entry name" value="Butyryl-CoA Dehydrogenase, subunit A, domain 2"/>
    <property type="match status" value="1"/>
</dbReference>
<accession>A0A9W6IS53</accession>
<dbReference type="Gene3D" id="1.20.140.10">
    <property type="entry name" value="Butyryl-CoA Dehydrogenase, subunit A, domain 3"/>
    <property type="match status" value="1"/>
</dbReference>
<dbReference type="GO" id="GO:0033539">
    <property type="term" value="P:fatty acid beta-oxidation using acyl-CoA dehydrogenase"/>
    <property type="evidence" value="ECO:0007669"/>
    <property type="project" value="TreeGrafter"/>
</dbReference>
<evidence type="ECO:0000256" key="1">
    <source>
        <dbReference type="ARBA" id="ARBA00001974"/>
    </source>
</evidence>
<reference evidence="7" key="3">
    <citation type="submission" date="2023-01" db="EMBL/GenBank/DDBJ databases">
        <authorList>
            <person name="Sun Q."/>
            <person name="Evtushenko L."/>
        </authorList>
    </citation>
    <scope>NUCLEOTIDE SEQUENCE</scope>
    <source>
        <strain evidence="7">VKM B-1606</strain>
    </source>
</reference>
<proteinExistence type="inferred from homology"/>
<gene>
    <name evidence="7" type="ORF">GCM10008170_05930</name>
    <name evidence="8" type="ORF">JOD31_001741</name>
</gene>
<dbReference type="InterPro" id="IPR009075">
    <property type="entry name" value="AcylCo_DH/oxidase_C"/>
</dbReference>
<dbReference type="PANTHER" id="PTHR48083">
    <property type="entry name" value="MEDIUM-CHAIN SPECIFIC ACYL-COA DEHYDROGENASE, MITOCHONDRIAL-RELATED"/>
    <property type="match status" value="1"/>
</dbReference>
<evidence type="ECO:0000313" key="7">
    <source>
        <dbReference type="EMBL" id="GLK54574.1"/>
    </source>
</evidence>
<dbReference type="EMBL" id="BSFF01000001">
    <property type="protein sequence ID" value="GLK54574.1"/>
    <property type="molecule type" value="Genomic_DNA"/>
</dbReference>
<dbReference type="InterPro" id="IPR037069">
    <property type="entry name" value="AcylCoA_DH/ox_N_sf"/>
</dbReference>
<evidence type="ECO:0000259" key="6">
    <source>
        <dbReference type="Pfam" id="PF00441"/>
    </source>
</evidence>
<dbReference type="GO" id="GO:0005737">
    <property type="term" value="C:cytoplasm"/>
    <property type="evidence" value="ECO:0007669"/>
    <property type="project" value="TreeGrafter"/>
</dbReference>
<evidence type="ECO:0000256" key="4">
    <source>
        <dbReference type="ARBA" id="ARBA00022827"/>
    </source>
</evidence>
<reference evidence="8 9" key="2">
    <citation type="submission" date="2021-01" db="EMBL/GenBank/DDBJ databases">
        <title>Genomic Encyclopedia of Type Strains, Phase IV (KMG-IV): sequencing the most valuable type-strain genomes for metagenomic binning, comparative biology and taxonomic classification.</title>
        <authorList>
            <person name="Goeker M."/>
        </authorList>
    </citation>
    <scope>NUCLEOTIDE SEQUENCE [LARGE SCALE GENOMIC DNA]</scope>
    <source>
        <strain evidence="8 9">DSM 6130</strain>
    </source>
</reference>
<dbReference type="AlphaFoldDB" id="A0A9W6IS53"/>
<evidence type="ECO:0000313" key="8">
    <source>
        <dbReference type="EMBL" id="MBM7851516.1"/>
    </source>
</evidence>
<dbReference type="Gene3D" id="1.10.540.10">
    <property type="entry name" value="Acyl-CoA dehydrogenase/oxidase, N-terminal domain"/>
    <property type="match status" value="1"/>
</dbReference>
<dbReference type="GO" id="GO:0050660">
    <property type="term" value="F:flavin adenine dinucleotide binding"/>
    <property type="evidence" value="ECO:0007669"/>
    <property type="project" value="InterPro"/>
</dbReference>
<dbReference type="EMBL" id="JAFBCY010000002">
    <property type="protein sequence ID" value="MBM7851516.1"/>
    <property type="molecule type" value="Genomic_DNA"/>
</dbReference>
<comment type="caution">
    <text evidence="7">The sequence shown here is derived from an EMBL/GenBank/DDBJ whole genome shotgun (WGS) entry which is preliminary data.</text>
</comment>
<evidence type="ECO:0000313" key="10">
    <source>
        <dbReference type="Proteomes" id="UP001143400"/>
    </source>
</evidence>